<dbReference type="EMBL" id="LT598653">
    <property type="protein sequence ID" value="SBV32185.1"/>
    <property type="molecule type" value="Genomic_DNA"/>
</dbReference>
<evidence type="ECO:0000313" key="6">
    <source>
        <dbReference type="EMBL" id="SBV32185.1"/>
    </source>
</evidence>
<dbReference type="PROSITE" id="PS01081">
    <property type="entry name" value="HTH_TETR_1"/>
    <property type="match status" value="1"/>
</dbReference>
<gene>
    <name evidence="6" type="ORF">SPPYR_1065</name>
</gene>
<keyword evidence="2 4" id="KW-0238">DNA-binding</keyword>
<evidence type="ECO:0000256" key="1">
    <source>
        <dbReference type="ARBA" id="ARBA00023015"/>
    </source>
</evidence>
<reference evidence="6" key="1">
    <citation type="submission" date="2016-03" db="EMBL/GenBank/DDBJ databases">
        <authorList>
            <person name="Ploux O."/>
        </authorList>
    </citation>
    <scope>NUCLEOTIDE SEQUENCE</scope>
    <source>
        <strain evidence="6">UC10</strain>
    </source>
</reference>
<accession>A0A1Y5PU73</accession>
<dbReference type="InterPro" id="IPR050109">
    <property type="entry name" value="HTH-type_TetR-like_transc_reg"/>
</dbReference>
<keyword evidence="3" id="KW-0804">Transcription</keyword>
<feature type="DNA-binding region" description="H-T-H motif" evidence="4">
    <location>
        <begin position="40"/>
        <end position="59"/>
    </location>
</feature>
<name>A0A1Y5PU73_9SPHN</name>
<evidence type="ECO:0000256" key="3">
    <source>
        <dbReference type="ARBA" id="ARBA00023163"/>
    </source>
</evidence>
<dbReference type="PANTHER" id="PTHR30055">
    <property type="entry name" value="HTH-TYPE TRANSCRIPTIONAL REGULATOR RUTR"/>
    <property type="match status" value="1"/>
</dbReference>
<dbReference type="SUPFAM" id="SSF46689">
    <property type="entry name" value="Homeodomain-like"/>
    <property type="match status" value="1"/>
</dbReference>
<dbReference type="Pfam" id="PF00440">
    <property type="entry name" value="TetR_N"/>
    <property type="match status" value="1"/>
</dbReference>
<dbReference type="KEGG" id="sphu:SPPYR_1065"/>
<dbReference type="GO" id="GO:0003700">
    <property type="term" value="F:DNA-binding transcription factor activity"/>
    <property type="evidence" value="ECO:0007669"/>
    <property type="project" value="TreeGrafter"/>
</dbReference>
<dbReference type="PANTHER" id="PTHR30055:SF234">
    <property type="entry name" value="HTH-TYPE TRANSCRIPTIONAL REGULATOR BETI"/>
    <property type="match status" value="1"/>
</dbReference>
<dbReference type="Gene3D" id="1.10.357.10">
    <property type="entry name" value="Tetracycline Repressor, domain 2"/>
    <property type="match status" value="1"/>
</dbReference>
<dbReference type="PRINTS" id="PR00455">
    <property type="entry name" value="HTHTETR"/>
</dbReference>
<protein>
    <submittedName>
        <fullName evidence="6">TetR family transcriptional regulator</fullName>
    </submittedName>
</protein>
<evidence type="ECO:0000256" key="2">
    <source>
        <dbReference type="ARBA" id="ARBA00023125"/>
    </source>
</evidence>
<dbReference type="PROSITE" id="PS50977">
    <property type="entry name" value="HTH_TETR_2"/>
    <property type="match status" value="1"/>
</dbReference>
<dbReference type="AlphaFoldDB" id="A0A1Y5PU73"/>
<dbReference type="GO" id="GO:0000976">
    <property type="term" value="F:transcription cis-regulatory region binding"/>
    <property type="evidence" value="ECO:0007669"/>
    <property type="project" value="TreeGrafter"/>
</dbReference>
<keyword evidence="1" id="KW-0805">Transcription regulation</keyword>
<dbReference type="InterPro" id="IPR009057">
    <property type="entry name" value="Homeodomain-like_sf"/>
</dbReference>
<sequence length="207" mass="23529">MVAKDETEQAAARIRKKPTRERLLDTAGELLAEVGIDRITTNLICERAGVTPPALYYYFADKYEVVVALGERLMDRQNEALARWLDRHAAGGIRAYAENTGELLRETADITEAEPGGIWIERALHSSPRLEHIRIESHRFVTDRLTEAFAQFLPDRPRDHIWLRMRMLVEFGYVATELLHAESGIDRDAILAETAEMQKLAALALFD</sequence>
<organism evidence="6">
    <name type="scientific">uncultured Sphingopyxis sp</name>
    <dbReference type="NCBI Taxonomy" id="310581"/>
    <lineage>
        <taxon>Bacteria</taxon>
        <taxon>Pseudomonadati</taxon>
        <taxon>Pseudomonadota</taxon>
        <taxon>Alphaproteobacteria</taxon>
        <taxon>Sphingomonadales</taxon>
        <taxon>Sphingomonadaceae</taxon>
        <taxon>Sphingopyxis</taxon>
        <taxon>environmental samples</taxon>
    </lineage>
</organism>
<evidence type="ECO:0000256" key="4">
    <source>
        <dbReference type="PROSITE-ProRule" id="PRU00335"/>
    </source>
</evidence>
<feature type="domain" description="HTH tetR-type" evidence="5">
    <location>
        <begin position="17"/>
        <end position="77"/>
    </location>
</feature>
<dbReference type="InterPro" id="IPR001647">
    <property type="entry name" value="HTH_TetR"/>
</dbReference>
<dbReference type="InterPro" id="IPR023772">
    <property type="entry name" value="DNA-bd_HTH_TetR-type_CS"/>
</dbReference>
<evidence type="ECO:0000259" key="5">
    <source>
        <dbReference type="PROSITE" id="PS50977"/>
    </source>
</evidence>
<proteinExistence type="predicted"/>